<feature type="region of interest" description="Disordered" evidence="5">
    <location>
        <begin position="447"/>
        <end position="481"/>
    </location>
</feature>
<comment type="caution">
    <text evidence="7">The sequence shown here is derived from an EMBL/GenBank/DDBJ whole genome shotgun (WGS) entry which is preliminary data.</text>
</comment>
<keyword evidence="4 6" id="KW-0472">Membrane</keyword>
<gene>
    <name evidence="7" type="primary">gms1</name>
    <name evidence="7" type="ORF">LSUB1_G003811</name>
</gene>
<reference evidence="7 8" key="1">
    <citation type="submission" date="2018-05" db="EMBL/GenBank/DDBJ databases">
        <title>Genome sequencing and assembly of the regulated plant pathogen Lachnellula willkommii and related sister species for the development of diagnostic species identification markers.</title>
        <authorList>
            <person name="Giroux E."/>
            <person name="Bilodeau G."/>
        </authorList>
    </citation>
    <scope>NUCLEOTIDE SEQUENCE [LARGE SCALE GENOMIC DNA]</scope>
    <source>
        <strain evidence="7 8">CBS 197.66</strain>
    </source>
</reference>
<dbReference type="InterPro" id="IPR037185">
    <property type="entry name" value="EmrE-like"/>
</dbReference>
<evidence type="ECO:0000256" key="5">
    <source>
        <dbReference type="SAM" id="MobiDB-lite"/>
    </source>
</evidence>
<feature type="transmembrane region" description="Helical" evidence="6">
    <location>
        <begin position="386"/>
        <end position="403"/>
    </location>
</feature>
<feature type="transmembrane region" description="Helical" evidence="6">
    <location>
        <begin position="260"/>
        <end position="281"/>
    </location>
</feature>
<name>A0A8H8UEF0_9HELO</name>
<dbReference type="AlphaFoldDB" id="A0A8H8UEF0"/>
<dbReference type="InterPro" id="IPR007271">
    <property type="entry name" value="Nuc_sug_transpt"/>
</dbReference>
<evidence type="ECO:0000256" key="6">
    <source>
        <dbReference type="SAM" id="Phobius"/>
    </source>
</evidence>
<feature type="transmembrane region" description="Helical" evidence="6">
    <location>
        <begin position="363"/>
        <end position="380"/>
    </location>
</feature>
<dbReference type="OrthoDB" id="408493at2759"/>
<evidence type="ECO:0000313" key="8">
    <source>
        <dbReference type="Proteomes" id="UP000462212"/>
    </source>
</evidence>
<evidence type="ECO:0000313" key="7">
    <source>
        <dbReference type="EMBL" id="TVY41044.1"/>
    </source>
</evidence>
<keyword evidence="3 6" id="KW-1133">Transmembrane helix</keyword>
<keyword evidence="2 6" id="KW-0812">Transmembrane</keyword>
<comment type="subcellular location">
    <subcellularLocation>
        <location evidence="1">Membrane</location>
        <topology evidence="1">Multi-pass membrane protein</topology>
    </subcellularLocation>
</comment>
<dbReference type="Proteomes" id="UP000462212">
    <property type="component" value="Unassembled WGS sequence"/>
</dbReference>
<sequence length="481" mass="53277">MGMADARSKASVMGVPMKHISLITVRTSRDLQNISCMLTSLQLTFQNSALILIMHYSRIMPQVGGHRYFTSTAVFLNEVLKLSLSLTIAMYDISRTLPPSTPATVLFEQLYMSVFSGDGWKLAIPATLYTLQNSLQYIAVSNLDAVHFQILYQLKILTTALFSVTMLGRALSSKKWIALVLLTIGVTIVQIPTNPSDDQSRFYFPRSFHEIGQLSNGAVEVARELTKRGMEQLSEGLVKRSATYEGIEEDLGLVKPIMNYSIGLSAVLIASLISGLTGVYFEKVLKESTQHVTVWTRNVQLSFYSFFPALIIGVIFKDGEEIAKEGFFVGYNSVVWTAIVFQAVGGVLVAMCINYADNIAKNFATSISIILSFLFSVWFFDFQVTLNFLVGTAIVMFATYLYSGQERKRNRPPPINIASFDKTTIDNGSTPRYEEDKRMTIASLESIKSAGLSTSRPSSPMRHHSRVGSSRGGGGRIKRAD</sequence>
<dbReference type="NCBIfam" id="TIGR00803">
    <property type="entry name" value="nst"/>
    <property type="match status" value="2"/>
</dbReference>
<dbReference type="SUPFAM" id="SSF103481">
    <property type="entry name" value="Multidrug resistance efflux transporter EmrE"/>
    <property type="match status" value="1"/>
</dbReference>
<dbReference type="GO" id="GO:0000139">
    <property type="term" value="C:Golgi membrane"/>
    <property type="evidence" value="ECO:0007669"/>
    <property type="project" value="InterPro"/>
</dbReference>
<evidence type="ECO:0000256" key="3">
    <source>
        <dbReference type="ARBA" id="ARBA00022989"/>
    </source>
</evidence>
<organism evidence="7 8">
    <name type="scientific">Lachnellula subtilissima</name>
    <dbReference type="NCBI Taxonomy" id="602034"/>
    <lineage>
        <taxon>Eukaryota</taxon>
        <taxon>Fungi</taxon>
        <taxon>Dikarya</taxon>
        <taxon>Ascomycota</taxon>
        <taxon>Pezizomycotina</taxon>
        <taxon>Leotiomycetes</taxon>
        <taxon>Helotiales</taxon>
        <taxon>Lachnaceae</taxon>
        <taxon>Lachnellula</taxon>
    </lineage>
</organism>
<evidence type="ECO:0000256" key="1">
    <source>
        <dbReference type="ARBA" id="ARBA00004141"/>
    </source>
</evidence>
<keyword evidence="8" id="KW-1185">Reference proteome</keyword>
<evidence type="ECO:0000256" key="2">
    <source>
        <dbReference type="ARBA" id="ARBA00022692"/>
    </source>
</evidence>
<dbReference type="EMBL" id="QGMJ01000153">
    <property type="protein sequence ID" value="TVY41044.1"/>
    <property type="molecule type" value="Genomic_DNA"/>
</dbReference>
<accession>A0A8H8UEF0</accession>
<evidence type="ECO:0000256" key="4">
    <source>
        <dbReference type="ARBA" id="ARBA00023136"/>
    </source>
</evidence>
<dbReference type="Pfam" id="PF04142">
    <property type="entry name" value="Nuc_sug_transp"/>
    <property type="match status" value="1"/>
</dbReference>
<feature type="transmembrane region" description="Helical" evidence="6">
    <location>
        <begin position="301"/>
        <end position="316"/>
    </location>
</feature>
<proteinExistence type="predicted"/>
<feature type="transmembrane region" description="Helical" evidence="6">
    <location>
        <begin position="176"/>
        <end position="193"/>
    </location>
</feature>
<feature type="transmembrane region" description="Helical" evidence="6">
    <location>
        <begin position="336"/>
        <end position="356"/>
    </location>
</feature>
<dbReference type="PIRSF" id="PIRSF005799">
    <property type="entry name" value="UDP-gal_transpt"/>
    <property type="match status" value="1"/>
</dbReference>
<dbReference type="PANTHER" id="PTHR10231">
    <property type="entry name" value="NUCLEOTIDE-SUGAR TRANSMEMBRANE TRANSPORTER"/>
    <property type="match status" value="1"/>
</dbReference>
<dbReference type="GO" id="GO:0015165">
    <property type="term" value="F:pyrimidine nucleotide-sugar transmembrane transporter activity"/>
    <property type="evidence" value="ECO:0007669"/>
    <property type="project" value="InterPro"/>
</dbReference>
<protein>
    <submittedName>
        <fullName evidence="7">UDP-galactose transporter</fullName>
    </submittedName>
</protein>